<evidence type="ECO:0000256" key="4">
    <source>
        <dbReference type="ARBA" id="ARBA00022989"/>
    </source>
</evidence>
<evidence type="ECO:0000313" key="8">
    <source>
        <dbReference type="EMBL" id="GBM26464.1"/>
    </source>
</evidence>
<accession>A0A4Y2EF50</accession>
<reference evidence="8 9" key="1">
    <citation type="journal article" date="2019" name="Sci. Rep.">
        <title>Orb-weaving spider Araneus ventricosus genome elucidates the spidroin gene catalogue.</title>
        <authorList>
            <person name="Kono N."/>
            <person name="Nakamura H."/>
            <person name="Ohtoshi R."/>
            <person name="Moran D.A.P."/>
            <person name="Shinohara A."/>
            <person name="Yoshida Y."/>
            <person name="Fujiwara M."/>
            <person name="Mori M."/>
            <person name="Tomita M."/>
            <person name="Arakawa K."/>
        </authorList>
    </citation>
    <scope>NUCLEOTIDE SEQUENCE [LARGE SCALE GENOMIC DNA]</scope>
</reference>
<dbReference type="GO" id="GO:0055085">
    <property type="term" value="P:transmembrane transport"/>
    <property type="evidence" value="ECO:0007669"/>
    <property type="project" value="InterPro"/>
</dbReference>
<keyword evidence="5 6" id="KW-0472">Membrane</keyword>
<protein>
    <recommendedName>
        <fullName evidence="7">Citrate transporter-like domain-containing protein</fullName>
    </recommendedName>
</protein>
<evidence type="ECO:0000313" key="9">
    <source>
        <dbReference type="Proteomes" id="UP000499080"/>
    </source>
</evidence>
<feature type="non-terminal residue" evidence="8">
    <location>
        <position position="45"/>
    </location>
</feature>
<evidence type="ECO:0000256" key="3">
    <source>
        <dbReference type="ARBA" id="ARBA00022692"/>
    </source>
</evidence>
<dbReference type="OrthoDB" id="442352at2759"/>
<comment type="subcellular location">
    <subcellularLocation>
        <location evidence="1">Membrane</location>
        <topology evidence="1">Multi-pass membrane protein</topology>
    </subcellularLocation>
</comment>
<dbReference type="AlphaFoldDB" id="A0A4Y2EF50"/>
<dbReference type="PANTHER" id="PTHR43568">
    <property type="entry name" value="P PROTEIN"/>
    <property type="match status" value="1"/>
</dbReference>
<organism evidence="8 9">
    <name type="scientific">Araneus ventricosus</name>
    <name type="common">Orbweaver spider</name>
    <name type="synonym">Epeira ventricosa</name>
    <dbReference type="NCBI Taxonomy" id="182803"/>
    <lineage>
        <taxon>Eukaryota</taxon>
        <taxon>Metazoa</taxon>
        <taxon>Ecdysozoa</taxon>
        <taxon>Arthropoda</taxon>
        <taxon>Chelicerata</taxon>
        <taxon>Arachnida</taxon>
        <taxon>Araneae</taxon>
        <taxon>Araneomorphae</taxon>
        <taxon>Entelegynae</taxon>
        <taxon>Araneoidea</taxon>
        <taxon>Araneidae</taxon>
        <taxon>Araneus</taxon>
    </lineage>
</organism>
<keyword evidence="9" id="KW-1185">Reference proteome</keyword>
<sequence length="45" mass="5152">MFSQRPSLMEVMSWMDVETLGLLFGMMILVSILCETGFFDYVAVL</sequence>
<comment type="caution">
    <text evidence="8">The sequence shown here is derived from an EMBL/GenBank/DDBJ whole genome shotgun (WGS) entry which is preliminary data.</text>
</comment>
<gene>
    <name evidence="8" type="ORF">AVEN_211843_1</name>
</gene>
<dbReference type="InterPro" id="IPR051475">
    <property type="entry name" value="Diverse_Ion_Transporter"/>
</dbReference>
<keyword evidence="3 6" id="KW-0812">Transmembrane</keyword>
<keyword evidence="2" id="KW-0813">Transport</keyword>
<name>A0A4Y2EF50_ARAVE</name>
<keyword evidence="4 6" id="KW-1133">Transmembrane helix</keyword>
<dbReference type="PANTHER" id="PTHR43568:SF1">
    <property type="entry name" value="P PROTEIN"/>
    <property type="match status" value="1"/>
</dbReference>
<proteinExistence type="predicted"/>
<evidence type="ECO:0000256" key="2">
    <source>
        <dbReference type="ARBA" id="ARBA00022448"/>
    </source>
</evidence>
<evidence type="ECO:0000256" key="5">
    <source>
        <dbReference type="ARBA" id="ARBA00023136"/>
    </source>
</evidence>
<evidence type="ECO:0000259" key="7">
    <source>
        <dbReference type="Pfam" id="PF03600"/>
    </source>
</evidence>
<dbReference type="EMBL" id="BGPR01246054">
    <property type="protein sequence ID" value="GBM26464.1"/>
    <property type="molecule type" value="Genomic_DNA"/>
</dbReference>
<dbReference type="Proteomes" id="UP000499080">
    <property type="component" value="Unassembled WGS sequence"/>
</dbReference>
<dbReference type="Pfam" id="PF03600">
    <property type="entry name" value="CitMHS"/>
    <property type="match status" value="1"/>
</dbReference>
<dbReference type="InterPro" id="IPR004680">
    <property type="entry name" value="Cit_transptr-like_dom"/>
</dbReference>
<feature type="transmembrane region" description="Helical" evidence="6">
    <location>
        <begin position="20"/>
        <end position="44"/>
    </location>
</feature>
<evidence type="ECO:0000256" key="1">
    <source>
        <dbReference type="ARBA" id="ARBA00004141"/>
    </source>
</evidence>
<feature type="domain" description="Citrate transporter-like" evidence="7">
    <location>
        <begin position="7"/>
        <end position="44"/>
    </location>
</feature>
<dbReference type="GO" id="GO:0016020">
    <property type="term" value="C:membrane"/>
    <property type="evidence" value="ECO:0007669"/>
    <property type="project" value="UniProtKB-SubCell"/>
</dbReference>
<evidence type="ECO:0000256" key="6">
    <source>
        <dbReference type="SAM" id="Phobius"/>
    </source>
</evidence>